<evidence type="ECO:0000313" key="8">
    <source>
        <dbReference type="EMBL" id="MDC3424887.1"/>
    </source>
</evidence>
<dbReference type="GO" id="GO:0009164">
    <property type="term" value="P:nucleoside catabolic process"/>
    <property type="evidence" value="ECO:0007669"/>
    <property type="project" value="InterPro"/>
</dbReference>
<evidence type="ECO:0000256" key="3">
    <source>
        <dbReference type="ARBA" id="ARBA00022801"/>
    </source>
</evidence>
<dbReference type="Gene3D" id="3.40.50.1580">
    <property type="entry name" value="Nucleoside phosphorylase domain"/>
    <property type="match status" value="1"/>
</dbReference>
<keyword evidence="4 6" id="KW-0486">Methionine biosynthesis</keyword>
<feature type="active site" description="Proton acceptor" evidence="6">
    <location>
        <position position="12"/>
    </location>
</feature>
<keyword evidence="3 6" id="KW-0378">Hydrolase</keyword>
<evidence type="ECO:0000259" key="7">
    <source>
        <dbReference type="Pfam" id="PF01048"/>
    </source>
</evidence>
<comment type="catalytic activity">
    <reaction evidence="5">
        <text>5'-deoxyadenosine + H2O = 5-deoxy-D-ribose + adenine</text>
        <dbReference type="Rhea" id="RHEA:29859"/>
        <dbReference type="ChEBI" id="CHEBI:15377"/>
        <dbReference type="ChEBI" id="CHEBI:16708"/>
        <dbReference type="ChEBI" id="CHEBI:17319"/>
        <dbReference type="ChEBI" id="CHEBI:149540"/>
        <dbReference type="EC" id="3.2.2.9"/>
    </reaction>
    <physiologicalReaction direction="left-to-right" evidence="5">
        <dbReference type="Rhea" id="RHEA:29860"/>
    </physiologicalReaction>
</comment>
<dbReference type="NCBIfam" id="NF004079">
    <property type="entry name" value="PRK05584.1"/>
    <property type="match status" value="1"/>
</dbReference>
<name>A0A9X3WRV8_9BACI</name>
<evidence type="ECO:0000313" key="9">
    <source>
        <dbReference type="Proteomes" id="UP001145050"/>
    </source>
</evidence>
<evidence type="ECO:0000256" key="2">
    <source>
        <dbReference type="ARBA" id="ARBA00022605"/>
    </source>
</evidence>
<dbReference type="HAMAP" id="MF_01684">
    <property type="entry name" value="Salvage_MtnN"/>
    <property type="match status" value="1"/>
</dbReference>
<comment type="catalytic activity">
    <reaction evidence="6">
        <text>S-adenosyl-L-homocysteine + H2O = S-(5-deoxy-D-ribos-5-yl)-L-homocysteine + adenine</text>
        <dbReference type="Rhea" id="RHEA:17805"/>
        <dbReference type="ChEBI" id="CHEBI:15377"/>
        <dbReference type="ChEBI" id="CHEBI:16708"/>
        <dbReference type="ChEBI" id="CHEBI:57856"/>
        <dbReference type="ChEBI" id="CHEBI:58195"/>
        <dbReference type="EC" id="3.2.2.9"/>
    </reaction>
</comment>
<dbReference type="PANTHER" id="PTHR46832:SF1">
    <property type="entry name" value="5'-METHYLTHIOADENOSINE_S-ADENOSYLHOMOCYSTEINE NUCLEOSIDASE"/>
    <property type="match status" value="1"/>
</dbReference>
<reference evidence="8" key="1">
    <citation type="submission" date="2022-06" db="EMBL/GenBank/DDBJ databases">
        <title>Aquibacillus sp. a new bacterium isolated from soil saline samples.</title>
        <authorList>
            <person name="Galisteo C."/>
            <person name="De La Haba R."/>
            <person name="Sanchez-Porro C."/>
            <person name="Ventosa A."/>
        </authorList>
    </citation>
    <scope>NUCLEOTIDE SEQUENCE</scope>
    <source>
        <strain evidence="8">3ASR75-11</strain>
    </source>
</reference>
<comment type="similarity">
    <text evidence="6">Belongs to the PNP/UDP phosphorylase family. MtnN subfamily.</text>
</comment>
<dbReference type="Pfam" id="PF01048">
    <property type="entry name" value="PNP_UDP_1"/>
    <property type="match status" value="1"/>
</dbReference>
<evidence type="ECO:0000256" key="5">
    <source>
        <dbReference type="ARBA" id="ARBA00050313"/>
    </source>
</evidence>
<dbReference type="InterPro" id="IPR010049">
    <property type="entry name" value="MTA_SAH_Nsdase"/>
</dbReference>
<dbReference type="RefSeq" id="WP_272436693.1">
    <property type="nucleotide sequence ID" value="NZ_JAMQKB010000009.1"/>
</dbReference>
<dbReference type="GO" id="GO:0008930">
    <property type="term" value="F:methylthioadenosine nucleosidase activity"/>
    <property type="evidence" value="ECO:0007669"/>
    <property type="project" value="UniProtKB-UniRule"/>
</dbReference>
<dbReference type="InterPro" id="IPR000845">
    <property type="entry name" value="Nucleoside_phosphorylase_d"/>
</dbReference>
<dbReference type="GO" id="GO:0005829">
    <property type="term" value="C:cytosol"/>
    <property type="evidence" value="ECO:0007669"/>
    <property type="project" value="TreeGrafter"/>
</dbReference>
<protein>
    <recommendedName>
        <fullName evidence="6">5'-methylthioadenosine/S-adenosylhomocysteine nucleosidase</fullName>
        <shortName evidence="6">MTA/SAH nucleosidase</shortName>
        <shortName evidence="6">MTAN</shortName>
        <ecNumber evidence="6">3.2.2.9</ecNumber>
    </recommendedName>
    <alternativeName>
        <fullName evidence="6">5'-deoxyadenosine nucleosidase</fullName>
        <shortName evidence="6">DOA nucleosidase</shortName>
        <shortName evidence="6">dAdo nucleosidase</shortName>
    </alternativeName>
    <alternativeName>
        <fullName evidence="6">5'-methylthioadenosine nucleosidase</fullName>
        <shortName evidence="6">MTA nucleosidase</shortName>
    </alternativeName>
    <alternativeName>
        <fullName evidence="6">S-adenosylhomocysteine nucleosidase</fullName>
        <shortName evidence="6">AdoHcy nucleosidase</shortName>
        <shortName evidence="6">SAH nucleosidase</shortName>
        <shortName evidence="6">SRH nucleosidase</shortName>
    </alternativeName>
</protein>
<keyword evidence="2 6" id="KW-0028">Amino-acid biosynthesis</keyword>
<comment type="caution">
    <text evidence="8">The sequence shown here is derived from an EMBL/GenBank/DDBJ whole genome shotgun (WGS) entry which is preliminary data.</text>
</comment>
<comment type="catalytic activity">
    <reaction evidence="6">
        <text>S-methyl-5'-thioadenosine + H2O = 5-(methylsulfanyl)-D-ribose + adenine</text>
        <dbReference type="Rhea" id="RHEA:13617"/>
        <dbReference type="ChEBI" id="CHEBI:15377"/>
        <dbReference type="ChEBI" id="CHEBI:16708"/>
        <dbReference type="ChEBI" id="CHEBI:17509"/>
        <dbReference type="ChEBI" id="CHEBI:78440"/>
        <dbReference type="EC" id="3.2.2.9"/>
    </reaction>
</comment>
<dbReference type="FunFam" id="3.40.50.1580:FF:000001">
    <property type="entry name" value="MTA/SAH nucleosidase family protein"/>
    <property type="match status" value="1"/>
</dbReference>
<comment type="pathway">
    <text evidence="1 6">Amino-acid biosynthesis; L-methionine biosynthesis via salvage pathway; S-methyl-5-thio-alpha-D-ribose 1-phosphate from S-methyl-5'-thioadenosine (hydrolase route): step 1/2.</text>
</comment>
<dbReference type="GO" id="GO:0019284">
    <property type="term" value="P:L-methionine salvage from S-adenosylmethionine"/>
    <property type="evidence" value="ECO:0007669"/>
    <property type="project" value="TreeGrafter"/>
</dbReference>
<keyword evidence="9" id="KW-1185">Reference proteome</keyword>
<feature type="domain" description="Nucleoside phosphorylase" evidence="7">
    <location>
        <begin position="3"/>
        <end position="227"/>
    </location>
</feature>
<gene>
    <name evidence="6 8" type="primary">mtnN</name>
    <name evidence="8" type="ORF">NC797_10235</name>
</gene>
<sequence>MIIGIIGAMDEEVKRLEEYMEKEEETTIAGCRLVKGKLFNRTVVLLKSGIGKVNAAMATTILHERYQPTYIINTGSAGGFANELEVGDLVISTKVTHHDVDVTAFDYAYGQVPGMPAMYEASQNLVQLAIQSVDEMEHLHAAVGVIATGDSFMQDEKKVSFVREKFPDMLAAEMEAAAIAQVCYQYRTPFVITRALSDIAGKESSVSFDAFLEKASNNSADLIMNIVQKLDL</sequence>
<evidence type="ECO:0000256" key="1">
    <source>
        <dbReference type="ARBA" id="ARBA00004945"/>
    </source>
</evidence>
<feature type="active site" description="Proton donor" evidence="6">
    <location>
        <position position="198"/>
    </location>
</feature>
<organism evidence="8 9">
    <name type="scientific">Terrihalobacillus insolitus</name>
    <dbReference type="NCBI Taxonomy" id="2950438"/>
    <lineage>
        <taxon>Bacteria</taxon>
        <taxon>Bacillati</taxon>
        <taxon>Bacillota</taxon>
        <taxon>Bacilli</taxon>
        <taxon>Bacillales</taxon>
        <taxon>Bacillaceae</taxon>
        <taxon>Terrihalobacillus</taxon>
    </lineage>
</organism>
<dbReference type="GO" id="GO:0008782">
    <property type="term" value="F:adenosylhomocysteine nucleosidase activity"/>
    <property type="evidence" value="ECO:0007669"/>
    <property type="project" value="UniProtKB-UniRule"/>
</dbReference>
<dbReference type="SUPFAM" id="SSF53167">
    <property type="entry name" value="Purine and uridine phosphorylases"/>
    <property type="match status" value="1"/>
</dbReference>
<comment type="function">
    <text evidence="6">Catalyzes the irreversible cleavage of the glycosidic bond in both 5'-methylthioadenosine (MTA) and S-adenosylhomocysteine (SAH/AdoHcy) to adenine and the corresponding thioribose, 5'-methylthioribose and S-ribosylhomocysteine, respectively. Also cleaves 5'-deoxyadenosine, a toxic by-product of radical S-adenosylmethionine (SAM) enzymes, into 5-deoxyribose and adenine.</text>
</comment>
<dbReference type="EMBL" id="JAMQKB010000009">
    <property type="protein sequence ID" value="MDC3424887.1"/>
    <property type="molecule type" value="Genomic_DNA"/>
</dbReference>
<dbReference type="EC" id="3.2.2.9" evidence="6"/>
<dbReference type="PANTHER" id="PTHR46832">
    <property type="entry name" value="5'-METHYLTHIOADENOSINE/S-ADENOSYLHOMOCYSTEINE NUCLEOSIDASE"/>
    <property type="match status" value="1"/>
</dbReference>
<dbReference type="Proteomes" id="UP001145050">
    <property type="component" value="Unassembled WGS sequence"/>
</dbReference>
<dbReference type="AlphaFoldDB" id="A0A9X3WRV8"/>
<evidence type="ECO:0000256" key="6">
    <source>
        <dbReference type="HAMAP-Rule" id="MF_01684"/>
    </source>
</evidence>
<feature type="binding site" evidence="6">
    <location>
        <begin position="174"/>
        <end position="175"/>
    </location>
    <ligand>
        <name>substrate</name>
    </ligand>
</feature>
<feature type="binding site" evidence="6">
    <location>
        <position position="78"/>
    </location>
    <ligand>
        <name>substrate</name>
    </ligand>
</feature>
<proteinExistence type="inferred from homology"/>
<dbReference type="CDD" id="cd09008">
    <property type="entry name" value="MTAN"/>
    <property type="match status" value="1"/>
</dbReference>
<evidence type="ECO:0000256" key="4">
    <source>
        <dbReference type="ARBA" id="ARBA00023167"/>
    </source>
</evidence>
<accession>A0A9X3WRV8</accession>
<dbReference type="InterPro" id="IPR035994">
    <property type="entry name" value="Nucleoside_phosphorylase_sf"/>
</dbReference>
<dbReference type="NCBIfam" id="TIGR01704">
    <property type="entry name" value="MTA_SAH-Nsdase"/>
    <property type="match status" value="1"/>
</dbReference>
<keyword evidence="8" id="KW-0326">Glycosidase</keyword>
<feature type="binding site" evidence="6">
    <location>
        <position position="153"/>
    </location>
    <ligand>
        <name>substrate</name>
    </ligand>
</feature>
<dbReference type="GO" id="GO:0019509">
    <property type="term" value="P:L-methionine salvage from methylthioadenosine"/>
    <property type="evidence" value="ECO:0007669"/>
    <property type="project" value="UniProtKB-UniRule"/>
</dbReference>